<dbReference type="GO" id="GO:0005634">
    <property type="term" value="C:nucleus"/>
    <property type="evidence" value="ECO:0007669"/>
    <property type="project" value="TreeGrafter"/>
</dbReference>
<dbReference type="PANTHER" id="PTHR45931:SF3">
    <property type="entry name" value="RING ZINC FINGER-CONTAINING PROTEIN"/>
    <property type="match status" value="1"/>
</dbReference>
<keyword evidence="2 4" id="KW-0863">Zinc-finger</keyword>
<evidence type="ECO:0000313" key="7">
    <source>
        <dbReference type="EMBL" id="CAJ1911054.1"/>
    </source>
</evidence>
<gene>
    <name evidence="7" type="ORF">CYCCA115_LOCUS587</name>
</gene>
<reference evidence="7" key="1">
    <citation type="submission" date="2023-08" db="EMBL/GenBank/DDBJ databases">
        <authorList>
            <person name="Audoor S."/>
            <person name="Bilcke G."/>
        </authorList>
    </citation>
    <scope>NUCLEOTIDE SEQUENCE</scope>
</reference>
<dbReference type="GO" id="GO:0008270">
    <property type="term" value="F:zinc ion binding"/>
    <property type="evidence" value="ECO:0007669"/>
    <property type="project" value="UniProtKB-KW"/>
</dbReference>
<evidence type="ECO:0000259" key="6">
    <source>
        <dbReference type="PROSITE" id="PS50089"/>
    </source>
</evidence>
<dbReference type="InterPro" id="IPR001841">
    <property type="entry name" value="Znf_RING"/>
</dbReference>
<protein>
    <recommendedName>
        <fullName evidence="6">RING-type domain-containing protein</fullName>
    </recommendedName>
</protein>
<evidence type="ECO:0000256" key="1">
    <source>
        <dbReference type="ARBA" id="ARBA00022723"/>
    </source>
</evidence>
<sequence>MASTPISNENIDSRVLAPMKVSGPSGLGSQQSSENVSTPLEQRFEESREPINDDYASPVSATTNDRVEEESDEERRRREEEESIELARALMAEEAMAVSFQMSNDYLRNNRDQFSEEDLAALQAAMEEDEIEAHEAHGVVEQDDGTLSYDLMLRLGDTLGDVKTERWQQVAQGKINQLPTFKFDPAKVHGLDENDCRVKCLVCQFSYEKGEDLRKMRCSHCFHTECVDQWLQSKDCCPYCRTAITEEESS</sequence>
<evidence type="ECO:0000313" key="8">
    <source>
        <dbReference type="Proteomes" id="UP001295423"/>
    </source>
</evidence>
<feature type="domain" description="RING-type" evidence="6">
    <location>
        <begin position="200"/>
        <end position="241"/>
    </location>
</feature>
<dbReference type="Pfam" id="PF13639">
    <property type="entry name" value="zf-RING_2"/>
    <property type="match status" value="1"/>
</dbReference>
<keyword evidence="8" id="KW-1185">Reference proteome</keyword>
<accession>A0AAD2FB04</accession>
<dbReference type="PANTHER" id="PTHR45931">
    <property type="entry name" value="SI:CH211-59O9.10"/>
    <property type="match status" value="1"/>
</dbReference>
<evidence type="ECO:0000256" key="4">
    <source>
        <dbReference type="PROSITE-ProRule" id="PRU00175"/>
    </source>
</evidence>
<feature type="compositionally biased region" description="Low complexity" evidence="5">
    <location>
        <begin position="22"/>
        <end position="33"/>
    </location>
</feature>
<name>A0AAD2FB04_9STRA</name>
<dbReference type="SUPFAM" id="SSF57850">
    <property type="entry name" value="RING/U-box"/>
    <property type="match status" value="1"/>
</dbReference>
<comment type="caution">
    <text evidence="7">The sequence shown here is derived from an EMBL/GenBank/DDBJ whole genome shotgun (WGS) entry which is preliminary data.</text>
</comment>
<evidence type="ECO:0000256" key="5">
    <source>
        <dbReference type="SAM" id="MobiDB-lite"/>
    </source>
</evidence>
<evidence type="ECO:0000256" key="2">
    <source>
        <dbReference type="ARBA" id="ARBA00022771"/>
    </source>
</evidence>
<dbReference type="Proteomes" id="UP001295423">
    <property type="component" value="Unassembled WGS sequence"/>
</dbReference>
<feature type="compositionally biased region" description="Polar residues" evidence="5">
    <location>
        <begin position="1"/>
        <end position="10"/>
    </location>
</feature>
<feature type="compositionally biased region" description="Basic and acidic residues" evidence="5">
    <location>
        <begin position="42"/>
        <end position="51"/>
    </location>
</feature>
<dbReference type="PROSITE" id="PS50089">
    <property type="entry name" value="ZF_RING_2"/>
    <property type="match status" value="1"/>
</dbReference>
<dbReference type="InterPro" id="IPR051834">
    <property type="entry name" value="RING_finger_E3_ligase"/>
</dbReference>
<dbReference type="EMBL" id="CAKOGP040000001">
    <property type="protein sequence ID" value="CAJ1911054.1"/>
    <property type="molecule type" value="Genomic_DNA"/>
</dbReference>
<dbReference type="GO" id="GO:0006511">
    <property type="term" value="P:ubiquitin-dependent protein catabolic process"/>
    <property type="evidence" value="ECO:0007669"/>
    <property type="project" value="TreeGrafter"/>
</dbReference>
<feature type="region of interest" description="Disordered" evidence="5">
    <location>
        <begin position="1"/>
        <end position="82"/>
    </location>
</feature>
<keyword evidence="1" id="KW-0479">Metal-binding</keyword>
<dbReference type="InterPro" id="IPR013083">
    <property type="entry name" value="Znf_RING/FYVE/PHD"/>
</dbReference>
<evidence type="ECO:0000256" key="3">
    <source>
        <dbReference type="ARBA" id="ARBA00022833"/>
    </source>
</evidence>
<dbReference type="Gene3D" id="3.30.40.10">
    <property type="entry name" value="Zinc/RING finger domain, C3HC4 (zinc finger)"/>
    <property type="match status" value="1"/>
</dbReference>
<proteinExistence type="predicted"/>
<keyword evidence="3" id="KW-0862">Zinc</keyword>
<dbReference type="GO" id="GO:0061630">
    <property type="term" value="F:ubiquitin protein ligase activity"/>
    <property type="evidence" value="ECO:0007669"/>
    <property type="project" value="TreeGrafter"/>
</dbReference>
<organism evidence="7 8">
    <name type="scientific">Cylindrotheca closterium</name>
    <dbReference type="NCBI Taxonomy" id="2856"/>
    <lineage>
        <taxon>Eukaryota</taxon>
        <taxon>Sar</taxon>
        <taxon>Stramenopiles</taxon>
        <taxon>Ochrophyta</taxon>
        <taxon>Bacillariophyta</taxon>
        <taxon>Bacillariophyceae</taxon>
        <taxon>Bacillariophycidae</taxon>
        <taxon>Bacillariales</taxon>
        <taxon>Bacillariaceae</taxon>
        <taxon>Cylindrotheca</taxon>
    </lineage>
</organism>
<dbReference type="AlphaFoldDB" id="A0AAD2FB04"/>